<dbReference type="Proteomes" id="UP001165960">
    <property type="component" value="Unassembled WGS sequence"/>
</dbReference>
<accession>A0ACC2SWT7</accession>
<keyword evidence="2" id="KW-1185">Reference proteome</keyword>
<proteinExistence type="predicted"/>
<dbReference type="EMBL" id="QTSX02004277">
    <property type="protein sequence ID" value="KAJ9066796.1"/>
    <property type="molecule type" value="Genomic_DNA"/>
</dbReference>
<sequence length="74" mass="8751">MSRPHPKIKKIIKAFEPNYRLSQDLDVFISLNYEKFLKRLMTEAKICAYSQNSNVVYSDHIEAVMEKVLQEFRG</sequence>
<gene>
    <name evidence="1" type="ORF">DSO57_1006087</name>
</gene>
<evidence type="ECO:0000313" key="2">
    <source>
        <dbReference type="Proteomes" id="UP001165960"/>
    </source>
</evidence>
<comment type="caution">
    <text evidence="1">The sequence shown here is derived from an EMBL/GenBank/DDBJ whole genome shotgun (WGS) entry which is preliminary data.</text>
</comment>
<reference evidence="1" key="1">
    <citation type="submission" date="2022-04" db="EMBL/GenBank/DDBJ databases">
        <title>Genome of the entomopathogenic fungus Entomophthora muscae.</title>
        <authorList>
            <person name="Elya C."/>
            <person name="Lovett B.R."/>
            <person name="Lee E."/>
            <person name="Macias A.M."/>
            <person name="Hajek A.E."/>
            <person name="De Bivort B.L."/>
            <person name="Kasson M.T."/>
            <person name="De Fine Licht H.H."/>
            <person name="Stajich J.E."/>
        </authorList>
    </citation>
    <scope>NUCLEOTIDE SEQUENCE</scope>
    <source>
        <strain evidence="1">Berkeley</strain>
    </source>
</reference>
<evidence type="ECO:0000313" key="1">
    <source>
        <dbReference type="EMBL" id="KAJ9066796.1"/>
    </source>
</evidence>
<organism evidence="1 2">
    <name type="scientific">Entomophthora muscae</name>
    <dbReference type="NCBI Taxonomy" id="34485"/>
    <lineage>
        <taxon>Eukaryota</taxon>
        <taxon>Fungi</taxon>
        <taxon>Fungi incertae sedis</taxon>
        <taxon>Zoopagomycota</taxon>
        <taxon>Entomophthoromycotina</taxon>
        <taxon>Entomophthoromycetes</taxon>
        <taxon>Entomophthorales</taxon>
        <taxon>Entomophthoraceae</taxon>
        <taxon>Entomophthora</taxon>
    </lineage>
</organism>
<protein>
    <submittedName>
        <fullName evidence="1">Uncharacterized protein</fullName>
    </submittedName>
</protein>
<name>A0ACC2SWT7_9FUNG</name>